<sequence>MKAPTKPDYRSEATRAAWKTLRGLHKQIKEADERIEDCLDDVDADLDDEELLRIRRDKKRFVKQFDDIVTRCEQKELRKLADAIMQHCVPHLRYMIYEYLCCEDGPILIPNRGHAFFHEHYGPAEVSYIASGESLRPREYEDEEEDIRYELDALRRQPIFDPKWVGVDMAKETTNLWLEKNEFHFRDARRLMCDFLTTPFACGSVPKDHLSNITIFVRCEDFLEWAGWDGAGDDEGEVPEEDFKWREKGVYHSKIRKELPTWSLIPFKRQPKVTFVIVTPFGRWGAETIDVPRIMLNFEEAILSSYEYFKRKGSAVTVVTKPIGACESLLKWTEDEDVTWQLELAAELYLRGQPSHVRAITHFVYPNRGSKKTPQRLQLEKRVNEVMAPLIKRKEAEFRKLLEEEEAEFERSLNRRFRS</sequence>
<proteinExistence type="predicted"/>
<evidence type="ECO:0000313" key="2">
    <source>
        <dbReference type="Proteomes" id="UP000800039"/>
    </source>
</evidence>
<reference evidence="1" key="1">
    <citation type="submission" date="2020-01" db="EMBL/GenBank/DDBJ databases">
        <authorList>
            <consortium name="DOE Joint Genome Institute"/>
            <person name="Haridas S."/>
            <person name="Albert R."/>
            <person name="Binder M."/>
            <person name="Bloem J."/>
            <person name="Labutti K."/>
            <person name="Salamov A."/>
            <person name="Andreopoulos B."/>
            <person name="Baker S.E."/>
            <person name="Barry K."/>
            <person name="Bills G."/>
            <person name="Bluhm B.H."/>
            <person name="Cannon C."/>
            <person name="Castanera R."/>
            <person name="Culley D.E."/>
            <person name="Daum C."/>
            <person name="Ezra D."/>
            <person name="Gonzalez J.B."/>
            <person name="Henrissat B."/>
            <person name="Kuo A."/>
            <person name="Liang C."/>
            <person name="Lipzen A."/>
            <person name="Lutzoni F."/>
            <person name="Magnuson J."/>
            <person name="Mondo S."/>
            <person name="Nolan M."/>
            <person name="Ohm R."/>
            <person name="Pangilinan J."/>
            <person name="Park H.-J."/>
            <person name="Ramirez L."/>
            <person name="Alfaro M."/>
            <person name="Sun H."/>
            <person name="Tritt A."/>
            <person name="Yoshinaga Y."/>
            <person name="Zwiers L.-H."/>
            <person name="Turgeon B.G."/>
            <person name="Goodwin S.B."/>
            <person name="Spatafora J.W."/>
            <person name="Crous P.W."/>
            <person name="Grigoriev I.V."/>
        </authorList>
    </citation>
    <scope>NUCLEOTIDE SEQUENCE</scope>
    <source>
        <strain evidence="1">CBS 394.84</strain>
    </source>
</reference>
<name>A0A9P4GP38_9PLEO</name>
<protein>
    <submittedName>
        <fullName evidence="1">Uncharacterized protein</fullName>
    </submittedName>
</protein>
<dbReference type="Proteomes" id="UP000800039">
    <property type="component" value="Unassembled WGS sequence"/>
</dbReference>
<dbReference type="GeneID" id="63850301"/>
<accession>A0A9P4GP38</accession>
<dbReference type="AlphaFoldDB" id="A0A9P4GP38"/>
<evidence type="ECO:0000313" key="1">
    <source>
        <dbReference type="EMBL" id="KAF1848754.1"/>
    </source>
</evidence>
<dbReference type="EMBL" id="ML976615">
    <property type="protein sequence ID" value="KAF1848754.1"/>
    <property type="molecule type" value="Genomic_DNA"/>
</dbReference>
<dbReference type="OrthoDB" id="10392178at2759"/>
<comment type="caution">
    <text evidence="1">The sequence shown here is derived from an EMBL/GenBank/DDBJ whole genome shotgun (WGS) entry which is preliminary data.</text>
</comment>
<dbReference type="RefSeq" id="XP_040791317.1">
    <property type="nucleotide sequence ID" value="XM_040933050.1"/>
</dbReference>
<keyword evidence="2" id="KW-1185">Reference proteome</keyword>
<gene>
    <name evidence="1" type="ORF">K460DRAFT_364727</name>
</gene>
<organism evidence="1 2">
    <name type="scientific">Cucurbitaria berberidis CBS 394.84</name>
    <dbReference type="NCBI Taxonomy" id="1168544"/>
    <lineage>
        <taxon>Eukaryota</taxon>
        <taxon>Fungi</taxon>
        <taxon>Dikarya</taxon>
        <taxon>Ascomycota</taxon>
        <taxon>Pezizomycotina</taxon>
        <taxon>Dothideomycetes</taxon>
        <taxon>Pleosporomycetidae</taxon>
        <taxon>Pleosporales</taxon>
        <taxon>Pleosporineae</taxon>
        <taxon>Cucurbitariaceae</taxon>
        <taxon>Cucurbitaria</taxon>
    </lineage>
</organism>